<accession>A0A0J9SIX2</accession>
<dbReference type="EMBL" id="KQ234218">
    <property type="protein sequence ID" value="KMZ81977.1"/>
    <property type="molecule type" value="Genomic_DNA"/>
</dbReference>
<evidence type="ECO:0000256" key="1">
    <source>
        <dbReference type="SAM" id="MobiDB-lite"/>
    </source>
</evidence>
<sequence length="316" mass="38110">MELKKNNAALTSQRSSSRTTSTRSYKNAPKNSTSFLSRLSILIFALSCAIFVNTASGAAANRPNANGFVSPTLIGFGELSIQESEEFKRMAWNNWMLRLESDWKHFNDSVEEAKTKWLHERDSAWSDWLRSLQSKWSHYSEKMLKEHKSNVMEKSANWNDTQWGNWIKTEGRKILEAQWEKWIKKGDEQLQKLILDKWVPWKNDKIRSWLSSEWKTEEDYYWANVERATTAKWLQEAEKMHWLKWKERINREYEQWVNWVQMKESVYINEEWKKWPKWKNDKKILFNKWSTNLVYKWTLKKQWNVWIKEANTAPQV</sequence>
<feature type="domain" description="Tryptophan/threonine-rich plasmodium antigen C-terminal" evidence="2">
    <location>
        <begin position="91"/>
        <end position="306"/>
    </location>
</feature>
<protein>
    <submittedName>
        <fullName evidence="3">Tryptophan-rich antigen (Pv-fam-a)</fullName>
    </submittedName>
</protein>
<dbReference type="Pfam" id="PF12319">
    <property type="entry name" value="TryThrA_C"/>
    <property type="match status" value="1"/>
</dbReference>
<evidence type="ECO:0000313" key="4">
    <source>
        <dbReference type="Proteomes" id="UP000053562"/>
    </source>
</evidence>
<proteinExistence type="predicted"/>
<dbReference type="Proteomes" id="UP000053562">
    <property type="component" value="Unassembled WGS sequence"/>
</dbReference>
<feature type="region of interest" description="Disordered" evidence="1">
    <location>
        <begin position="1"/>
        <end position="28"/>
    </location>
</feature>
<gene>
    <name evidence="3" type="ORF">PVIIG_03783</name>
</gene>
<feature type="compositionally biased region" description="Low complexity" evidence="1">
    <location>
        <begin position="11"/>
        <end position="24"/>
    </location>
</feature>
<dbReference type="InterPro" id="IPR022089">
    <property type="entry name" value="Plasmodium-antigen_C"/>
</dbReference>
<evidence type="ECO:0000259" key="2">
    <source>
        <dbReference type="Pfam" id="PF12319"/>
    </source>
</evidence>
<dbReference type="OrthoDB" id="380588at2759"/>
<dbReference type="AlphaFoldDB" id="A0A0J9SIX2"/>
<evidence type="ECO:0000313" key="3">
    <source>
        <dbReference type="EMBL" id="KMZ81977.1"/>
    </source>
</evidence>
<name>A0A0J9SIX2_PLAVI</name>
<reference evidence="3 4" key="1">
    <citation type="submission" date="2011-08" db="EMBL/GenBank/DDBJ databases">
        <title>The Genome Sequence of Plasmodium vivax India VII.</title>
        <authorList>
            <consortium name="The Broad Institute Genome Sequencing Platform"/>
            <consortium name="The Broad Institute Genome Sequencing Center for Infectious Disease"/>
            <person name="Neafsey D."/>
            <person name="Carlton J."/>
            <person name="Barnwell J."/>
            <person name="Collins W."/>
            <person name="Escalante A."/>
            <person name="Mullikin J."/>
            <person name="Saul A."/>
            <person name="Guigo R."/>
            <person name="Camara F."/>
            <person name="Young S.K."/>
            <person name="Zeng Q."/>
            <person name="Gargeya S."/>
            <person name="Fitzgerald M."/>
            <person name="Haas B."/>
            <person name="Abouelleil A."/>
            <person name="Alvarado L."/>
            <person name="Arachchi H.M."/>
            <person name="Berlin A."/>
            <person name="Brown A."/>
            <person name="Chapman S.B."/>
            <person name="Chen Z."/>
            <person name="Dunbar C."/>
            <person name="Freedman E."/>
            <person name="Gearin G."/>
            <person name="Gellesch M."/>
            <person name="Goldberg J."/>
            <person name="Griggs A."/>
            <person name="Gujja S."/>
            <person name="Heiman D."/>
            <person name="Howarth C."/>
            <person name="Larson L."/>
            <person name="Lui A."/>
            <person name="MacDonald P.J.P."/>
            <person name="Montmayeur A."/>
            <person name="Murphy C."/>
            <person name="Neiman D."/>
            <person name="Pearson M."/>
            <person name="Priest M."/>
            <person name="Roberts A."/>
            <person name="Saif S."/>
            <person name="Shea T."/>
            <person name="Shenoy N."/>
            <person name="Sisk P."/>
            <person name="Stolte C."/>
            <person name="Sykes S."/>
            <person name="Wortman J."/>
            <person name="Nusbaum C."/>
            <person name="Birren B."/>
        </authorList>
    </citation>
    <scope>NUCLEOTIDE SEQUENCE [LARGE SCALE GENOMIC DNA]</scope>
    <source>
        <strain evidence="3 4">India VII</strain>
    </source>
</reference>
<organism evidence="3 4">
    <name type="scientific">Plasmodium vivax India VII</name>
    <dbReference type="NCBI Taxonomy" id="1077284"/>
    <lineage>
        <taxon>Eukaryota</taxon>
        <taxon>Sar</taxon>
        <taxon>Alveolata</taxon>
        <taxon>Apicomplexa</taxon>
        <taxon>Aconoidasida</taxon>
        <taxon>Haemosporida</taxon>
        <taxon>Plasmodiidae</taxon>
        <taxon>Plasmodium</taxon>
        <taxon>Plasmodium (Plasmodium)</taxon>
    </lineage>
</organism>